<proteinExistence type="inferred from homology"/>
<dbReference type="InterPro" id="IPR015796">
    <property type="entry name" value="Impact_YigZ-like"/>
</dbReference>
<evidence type="ECO:0000313" key="3">
    <source>
        <dbReference type="EMBL" id="CCV65352.1"/>
    </source>
</evidence>
<evidence type="ECO:0000256" key="1">
    <source>
        <dbReference type="ARBA" id="ARBA00007665"/>
    </source>
</evidence>
<dbReference type="KEGG" id="abra:BN85303310"/>
<dbReference type="PANTHER" id="PTHR16301:SF20">
    <property type="entry name" value="IMPACT FAMILY MEMBER YIGZ"/>
    <property type="match status" value="1"/>
</dbReference>
<sequence length="201" mass="23179">MYYLLDSIEKEIVIDKSRFICQLHPVNSLEEIEAILASTRKKHREANHNCYAYIYDRKRLMKASDDGEPQKTAGIPMLEVLKHHDLTDVLVIVTRYFGGIKLGAGGLVRAYTNAVTNALSFGQIAIKHQRQVYEITISYASYDTFLYQTRDKVTLLDQIFAENITVRLYFNDSSIVELNNHFNGKLDYIEKEIIEVLEPLK</sequence>
<dbReference type="RefSeq" id="WP_030004213.1">
    <property type="nucleotide sequence ID" value="NC_022549.1"/>
</dbReference>
<dbReference type="EMBL" id="FO681348">
    <property type="protein sequence ID" value="CCV65352.1"/>
    <property type="molecule type" value="Genomic_DNA"/>
</dbReference>
<dbReference type="STRING" id="61635.BN85303310"/>
<dbReference type="NCBIfam" id="TIGR00257">
    <property type="entry name" value="IMPACT_YIGZ"/>
    <property type="match status" value="1"/>
</dbReference>
<evidence type="ECO:0000313" key="4">
    <source>
        <dbReference type="Proteomes" id="UP000032737"/>
    </source>
</evidence>
<dbReference type="GO" id="GO:0006446">
    <property type="term" value="P:regulation of translational initiation"/>
    <property type="evidence" value="ECO:0007669"/>
    <property type="project" value="TreeGrafter"/>
</dbReference>
<comment type="similarity">
    <text evidence="1">Belongs to the IMPACT family.</text>
</comment>
<evidence type="ECO:0000259" key="2">
    <source>
        <dbReference type="Pfam" id="PF01205"/>
    </source>
</evidence>
<accession>U4KMH5</accession>
<name>U4KMH5_9MOLU</name>
<dbReference type="InterPro" id="IPR020569">
    <property type="entry name" value="UPF0029_Impact_CS"/>
</dbReference>
<dbReference type="PROSITE" id="PS00910">
    <property type="entry name" value="UPF0029"/>
    <property type="match status" value="1"/>
</dbReference>
<dbReference type="InterPro" id="IPR036956">
    <property type="entry name" value="Impact_N_sf"/>
</dbReference>
<reference evidence="3 4" key="1">
    <citation type="journal article" date="2013" name="J. Mol. Microbiol. Biotechnol.">
        <title>Analysis of the Complete Genomes of Acholeplasma brassicae , A. palmae and A. laidlawii and Their Comparison to the Obligate Parasites from ' Candidatus Phytoplasma'.</title>
        <authorList>
            <person name="Kube M."/>
            <person name="Siewert C."/>
            <person name="Migdoll A.M."/>
            <person name="Duduk B."/>
            <person name="Holz S."/>
            <person name="Rabus R."/>
            <person name="Seemuller E."/>
            <person name="Mitrovic J."/>
            <person name="Muller I."/>
            <person name="Buttner C."/>
            <person name="Reinhardt R."/>
        </authorList>
    </citation>
    <scope>NUCLEOTIDE SEQUENCE [LARGE SCALE GENOMIC DNA]</scope>
    <source>
        <strain evidence="4">0502</strain>
    </source>
</reference>
<keyword evidence="4" id="KW-1185">Reference proteome</keyword>
<dbReference type="Proteomes" id="UP000032737">
    <property type="component" value="Chromosome"/>
</dbReference>
<dbReference type="InterPro" id="IPR001498">
    <property type="entry name" value="Impact_N"/>
</dbReference>
<dbReference type="Pfam" id="PF01205">
    <property type="entry name" value="Impact_N"/>
    <property type="match status" value="1"/>
</dbReference>
<dbReference type="Gene3D" id="3.30.230.30">
    <property type="entry name" value="Impact, N-terminal domain"/>
    <property type="match status" value="1"/>
</dbReference>
<dbReference type="AlphaFoldDB" id="U4KMH5"/>
<dbReference type="PANTHER" id="PTHR16301">
    <property type="entry name" value="IMPACT-RELATED"/>
    <property type="match status" value="1"/>
</dbReference>
<dbReference type="InterPro" id="IPR023582">
    <property type="entry name" value="Impact"/>
</dbReference>
<gene>
    <name evidence="3" type="ORF">BN85303310</name>
</gene>
<dbReference type="SUPFAM" id="SSF54211">
    <property type="entry name" value="Ribosomal protein S5 domain 2-like"/>
    <property type="match status" value="1"/>
</dbReference>
<dbReference type="InterPro" id="IPR020568">
    <property type="entry name" value="Ribosomal_Su5_D2-typ_SF"/>
</dbReference>
<feature type="domain" description="Impact N-terminal" evidence="2">
    <location>
        <begin position="16"/>
        <end position="119"/>
    </location>
</feature>
<organism evidence="3 4">
    <name type="scientific">Acholeplasma brassicae</name>
    <dbReference type="NCBI Taxonomy" id="61635"/>
    <lineage>
        <taxon>Bacteria</taxon>
        <taxon>Bacillati</taxon>
        <taxon>Mycoplasmatota</taxon>
        <taxon>Mollicutes</taxon>
        <taxon>Acholeplasmatales</taxon>
        <taxon>Acholeplasmataceae</taxon>
        <taxon>Acholeplasma</taxon>
    </lineage>
</organism>
<dbReference type="OrthoDB" id="9813771at2"/>
<dbReference type="HOGENOM" id="CLU_083552_2_1_14"/>
<dbReference type="GO" id="GO:0005737">
    <property type="term" value="C:cytoplasm"/>
    <property type="evidence" value="ECO:0007669"/>
    <property type="project" value="TreeGrafter"/>
</dbReference>
<protein>
    <recommendedName>
        <fullName evidence="2">Impact N-terminal domain-containing protein</fullName>
    </recommendedName>
</protein>